<accession>A0ABY7RKH5</accession>
<name>A0ABY7RKH5_9NEIS</name>
<keyword evidence="3" id="KW-1185">Reference proteome</keyword>
<dbReference type="InterPro" id="IPR052715">
    <property type="entry name" value="RAYT_transposase"/>
</dbReference>
<evidence type="ECO:0000313" key="2">
    <source>
        <dbReference type="EMBL" id="WCL72046.1"/>
    </source>
</evidence>
<dbReference type="NCBIfam" id="NF047646">
    <property type="entry name" value="REP_Tyr_transpos"/>
    <property type="match status" value="1"/>
</dbReference>
<reference evidence="2 3" key="1">
    <citation type="submission" date="2023-01" db="EMBL/GenBank/DDBJ databases">
        <authorList>
            <person name="Yang C."/>
        </authorList>
    </citation>
    <scope>NUCLEOTIDE SEQUENCE [LARGE SCALE GENOMIC DNA]</scope>
    <source>
        <strain evidence="2 3">ZJ106</strain>
    </source>
</reference>
<sequence length="179" mass="21899">MPNYRRDFVQGGVYFFTIALQDRTKDFLVRYIDKLREAYQETLYHYPFETIAICILPEHLHLIMQLPEKDNNFSRRIQVLKTNFSKRLPKECQGNFNQSREKRGELGIWQRRFWEHRIKDDEDLSKHIDYIYYNPVKHGYVQNVKSWLYSSFHRDVEKGIFEKDWGSNIPIRIQNLYQE</sequence>
<dbReference type="PANTHER" id="PTHR36966">
    <property type="entry name" value="REP-ASSOCIATED TYROSINE TRANSPOSASE"/>
    <property type="match status" value="1"/>
</dbReference>
<dbReference type="SUPFAM" id="SSF143422">
    <property type="entry name" value="Transposase IS200-like"/>
    <property type="match status" value="1"/>
</dbReference>
<dbReference type="PANTHER" id="PTHR36966:SF1">
    <property type="entry name" value="REP-ASSOCIATED TYROSINE TRANSPOSASE"/>
    <property type="match status" value="1"/>
</dbReference>
<organism evidence="2 3">
    <name type="scientific">Neisseria lisongii</name>
    <dbReference type="NCBI Taxonomy" id="2912188"/>
    <lineage>
        <taxon>Bacteria</taxon>
        <taxon>Pseudomonadati</taxon>
        <taxon>Pseudomonadota</taxon>
        <taxon>Betaproteobacteria</taxon>
        <taxon>Neisseriales</taxon>
        <taxon>Neisseriaceae</taxon>
        <taxon>Neisseria</taxon>
    </lineage>
</organism>
<dbReference type="InterPro" id="IPR036515">
    <property type="entry name" value="Transposase_17_sf"/>
</dbReference>
<dbReference type="Proteomes" id="UP001221268">
    <property type="component" value="Chromosome"/>
</dbReference>
<protein>
    <submittedName>
        <fullName evidence="2">Transposase</fullName>
    </submittedName>
</protein>
<dbReference type="Pfam" id="PF01797">
    <property type="entry name" value="Y1_Tnp"/>
    <property type="match status" value="1"/>
</dbReference>
<dbReference type="EMBL" id="CP116766">
    <property type="protein sequence ID" value="WCL72046.1"/>
    <property type="molecule type" value="Genomic_DNA"/>
</dbReference>
<feature type="domain" description="Transposase IS200-like" evidence="1">
    <location>
        <begin position="9"/>
        <end position="134"/>
    </location>
</feature>
<evidence type="ECO:0000259" key="1">
    <source>
        <dbReference type="SMART" id="SM01321"/>
    </source>
</evidence>
<dbReference type="RefSeq" id="WP_237090909.1">
    <property type="nucleotide sequence ID" value="NZ_CP116766.1"/>
</dbReference>
<dbReference type="SMART" id="SM01321">
    <property type="entry name" value="Y1_Tnp"/>
    <property type="match status" value="1"/>
</dbReference>
<evidence type="ECO:0000313" key="3">
    <source>
        <dbReference type="Proteomes" id="UP001221268"/>
    </source>
</evidence>
<gene>
    <name evidence="2" type="ORF">PJU73_02715</name>
</gene>
<dbReference type="Gene3D" id="3.30.70.1290">
    <property type="entry name" value="Transposase IS200-like"/>
    <property type="match status" value="1"/>
</dbReference>
<dbReference type="InterPro" id="IPR002686">
    <property type="entry name" value="Transposase_17"/>
</dbReference>
<proteinExistence type="predicted"/>